<evidence type="ECO:0000313" key="3">
    <source>
        <dbReference type="Proteomes" id="UP000193648"/>
    </source>
</evidence>
<feature type="region of interest" description="Disordered" evidence="1">
    <location>
        <begin position="81"/>
        <end position="105"/>
    </location>
</feature>
<dbReference type="Proteomes" id="UP000193648">
    <property type="component" value="Unassembled WGS sequence"/>
</dbReference>
<feature type="region of interest" description="Disordered" evidence="1">
    <location>
        <begin position="438"/>
        <end position="460"/>
    </location>
</feature>
<feature type="region of interest" description="Disordered" evidence="1">
    <location>
        <begin position="229"/>
        <end position="266"/>
    </location>
</feature>
<dbReference type="OrthoDB" id="654211at2759"/>
<feature type="compositionally biased region" description="Low complexity" evidence="1">
    <location>
        <begin position="387"/>
        <end position="403"/>
    </location>
</feature>
<dbReference type="AlphaFoldDB" id="A0A1Y2GBY2"/>
<name>A0A1Y2GBY2_9FUNG</name>
<dbReference type="RefSeq" id="XP_021877624.1">
    <property type="nucleotide sequence ID" value="XM_022026832.1"/>
</dbReference>
<dbReference type="InParanoid" id="A0A1Y2GBY2"/>
<evidence type="ECO:0000313" key="2">
    <source>
        <dbReference type="EMBL" id="ORZ06581.1"/>
    </source>
</evidence>
<feature type="compositionally biased region" description="Basic and acidic residues" evidence="1">
    <location>
        <begin position="438"/>
        <end position="450"/>
    </location>
</feature>
<feature type="compositionally biased region" description="Basic and acidic residues" evidence="1">
    <location>
        <begin position="1"/>
        <end position="15"/>
    </location>
</feature>
<feature type="compositionally biased region" description="Low complexity" evidence="1">
    <location>
        <begin position="230"/>
        <end position="254"/>
    </location>
</feature>
<feature type="compositionally biased region" description="Polar residues" evidence="1">
    <location>
        <begin position="288"/>
        <end position="310"/>
    </location>
</feature>
<feature type="compositionally biased region" description="Basic and acidic residues" evidence="1">
    <location>
        <begin position="361"/>
        <end position="373"/>
    </location>
</feature>
<dbReference type="EMBL" id="MCFF01000045">
    <property type="protein sequence ID" value="ORZ06581.1"/>
    <property type="molecule type" value="Genomic_DNA"/>
</dbReference>
<feature type="compositionally biased region" description="Polar residues" evidence="1">
    <location>
        <begin position="255"/>
        <end position="266"/>
    </location>
</feature>
<organism evidence="2 3">
    <name type="scientific">Lobosporangium transversale</name>
    <dbReference type="NCBI Taxonomy" id="64571"/>
    <lineage>
        <taxon>Eukaryota</taxon>
        <taxon>Fungi</taxon>
        <taxon>Fungi incertae sedis</taxon>
        <taxon>Mucoromycota</taxon>
        <taxon>Mortierellomycotina</taxon>
        <taxon>Mortierellomycetes</taxon>
        <taxon>Mortierellales</taxon>
        <taxon>Mortierellaceae</taxon>
        <taxon>Lobosporangium</taxon>
    </lineage>
</organism>
<gene>
    <name evidence="2" type="ORF">BCR41DRAFT_373995</name>
</gene>
<feature type="compositionally biased region" description="Polar residues" evidence="1">
    <location>
        <begin position="451"/>
        <end position="460"/>
    </location>
</feature>
<feature type="region of interest" description="Disordered" evidence="1">
    <location>
        <begin position="280"/>
        <end position="417"/>
    </location>
</feature>
<sequence length="460" mass="53588">MDVDEQQHKIHEPKQESALLESIDRRRSNDRGYYIEQPCRFALDIDMNSFGRDPEPDLRTVEELTVNSLFPTKSFVAGFEPDMEKTDVSGSEEGQDQEATRRSVNGYPSNARLGRFYLPERAFRTPESLNIQPDPSGPWVCCRFEEYRGVSLWVLESVLEKYHVIAQRHKMALTLVGAPVHHRVATYNPDEWEIRLGEQYDVKVNEAVLYPEMIHQVWKDMYQRYHQYHYHQQSSQQRQQQQQQQQQYYGHHQQLSTPPHSNMSSQITTYEEYQRGLWQSDSHHNEGHSCTNSLPSYPYPNTNTNSNASLFQGEHSQQQQQHHYYQTQRQQQHEHCYHQQSMMHHREDLSTAPSSPNSTYPDHDSDLLEDIHTNDSASSTPHHHRQQPYQGQQQQYRPSSPSSANPVPGTGTGTGTNMHRRISIAELCNPMQSLATERDRHGDHDYDEHPISSSATRHTM</sequence>
<reference evidence="2 3" key="1">
    <citation type="submission" date="2016-07" db="EMBL/GenBank/DDBJ databases">
        <title>Pervasive Adenine N6-methylation of Active Genes in Fungi.</title>
        <authorList>
            <consortium name="DOE Joint Genome Institute"/>
            <person name="Mondo S.J."/>
            <person name="Dannebaum R.O."/>
            <person name="Kuo R.C."/>
            <person name="Labutti K."/>
            <person name="Haridas S."/>
            <person name="Kuo A."/>
            <person name="Salamov A."/>
            <person name="Ahrendt S.R."/>
            <person name="Lipzen A."/>
            <person name="Sullivan W."/>
            <person name="Andreopoulos W.B."/>
            <person name="Clum A."/>
            <person name="Lindquist E."/>
            <person name="Daum C."/>
            <person name="Ramamoorthy G.K."/>
            <person name="Gryganskyi A."/>
            <person name="Culley D."/>
            <person name="Magnuson J.K."/>
            <person name="James T.Y."/>
            <person name="O'Malley M.A."/>
            <person name="Stajich J.E."/>
            <person name="Spatafora J.W."/>
            <person name="Visel A."/>
            <person name="Grigoriev I.V."/>
        </authorList>
    </citation>
    <scope>NUCLEOTIDE SEQUENCE [LARGE SCALE GENOMIC DNA]</scope>
    <source>
        <strain evidence="2 3">NRRL 3116</strain>
    </source>
</reference>
<accession>A0A1Y2GBY2</accession>
<feature type="compositionally biased region" description="Polar residues" evidence="1">
    <location>
        <begin position="351"/>
        <end position="360"/>
    </location>
</feature>
<keyword evidence="3" id="KW-1185">Reference proteome</keyword>
<feature type="compositionally biased region" description="Low complexity" evidence="1">
    <location>
        <begin position="312"/>
        <end position="330"/>
    </location>
</feature>
<comment type="caution">
    <text evidence="2">The sequence shown here is derived from an EMBL/GenBank/DDBJ whole genome shotgun (WGS) entry which is preliminary data.</text>
</comment>
<feature type="region of interest" description="Disordered" evidence="1">
    <location>
        <begin position="1"/>
        <end position="23"/>
    </location>
</feature>
<proteinExistence type="predicted"/>
<protein>
    <submittedName>
        <fullName evidence="2">Uncharacterized protein</fullName>
    </submittedName>
</protein>
<dbReference type="GeneID" id="33568675"/>
<evidence type="ECO:0000256" key="1">
    <source>
        <dbReference type="SAM" id="MobiDB-lite"/>
    </source>
</evidence>